<feature type="repeat" description="PPR" evidence="3">
    <location>
        <begin position="310"/>
        <end position="344"/>
    </location>
</feature>
<gene>
    <name evidence="5" type="ORF">ACMD2_01367</name>
</gene>
<dbReference type="EMBL" id="LSRQ01001999">
    <property type="protein sequence ID" value="OAY75785.1"/>
    <property type="molecule type" value="Genomic_DNA"/>
</dbReference>
<dbReference type="Pfam" id="PF13041">
    <property type="entry name" value="PPR_2"/>
    <property type="match status" value="2"/>
</dbReference>
<evidence type="ECO:0000313" key="5">
    <source>
        <dbReference type="EMBL" id="OAY75785.1"/>
    </source>
</evidence>
<dbReference type="InterPro" id="IPR032867">
    <property type="entry name" value="DYW_dom"/>
</dbReference>
<dbReference type="InterPro" id="IPR002885">
    <property type="entry name" value="PPR_rpt"/>
</dbReference>
<feature type="non-terminal residue" evidence="5">
    <location>
        <position position="728"/>
    </location>
</feature>
<accession>A0A199VG76</accession>
<evidence type="ECO:0000256" key="2">
    <source>
        <dbReference type="ARBA" id="ARBA00022946"/>
    </source>
</evidence>
<dbReference type="FunFam" id="1.25.40.10:FF:000031">
    <property type="entry name" value="Pentatricopeptide repeat-containing protein mitochondrial"/>
    <property type="match status" value="2"/>
</dbReference>
<evidence type="ECO:0000256" key="1">
    <source>
        <dbReference type="ARBA" id="ARBA00022737"/>
    </source>
</evidence>
<dbReference type="Pfam" id="PF01535">
    <property type="entry name" value="PPR"/>
    <property type="match status" value="2"/>
</dbReference>
<dbReference type="PANTHER" id="PTHR47926">
    <property type="entry name" value="PENTATRICOPEPTIDE REPEAT-CONTAINING PROTEIN"/>
    <property type="match status" value="1"/>
</dbReference>
<organism evidence="5 6">
    <name type="scientific">Ananas comosus</name>
    <name type="common">Pineapple</name>
    <name type="synonym">Ananas ananas</name>
    <dbReference type="NCBI Taxonomy" id="4615"/>
    <lineage>
        <taxon>Eukaryota</taxon>
        <taxon>Viridiplantae</taxon>
        <taxon>Streptophyta</taxon>
        <taxon>Embryophyta</taxon>
        <taxon>Tracheophyta</taxon>
        <taxon>Spermatophyta</taxon>
        <taxon>Magnoliopsida</taxon>
        <taxon>Liliopsida</taxon>
        <taxon>Poales</taxon>
        <taxon>Bromeliaceae</taxon>
        <taxon>Bromelioideae</taxon>
        <taxon>Ananas</taxon>
    </lineage>
</organism>
<dbReference type="GO" id="GO:0009451">
    <property type="term" value="P:RNA modification"/>
    <property type="evidence" value="ECO:0007669"/>
    <property type="project" value="InterPro"/>
</dbReference>
<dbReference type="PROSITE" id="PS51375">
    <property type="entry name" value="PPR"/>
    <property type="match status" value="3"/>
</dbReference>
<name>A0A199VG76_ANACO</name>
<dbReference type="InterPro" id="IPR046848">
    <property type="entry name" value="E_motif"/>
</dbReference>
<dbReference type="Gene3D" id="1.25.40.10">
    <property type="entry name" value="Tetratricopeptide repeat domain"/>
    <property type="match status" value="4"/>
</dbReference>
<dbReference type="STRING" id="4615.A0A199VG76"/>
<dbReference type="PANTHER" id="PTHR47926:SF344">
    <property type="entry name" value="OS07G0636900 PROTEIN"/>
    <property type="match status" value="1"/>
</dbReference>
<dbReference type="AlphaFoldDB" id="A0A199VG76"/>
<dbReference type="FunFam" id="1.25.40.10:FF:000366">
    <property type="entry name" value="Pentatricopeptide (PPR) repeat-containing protein"/>
    <property type="match status" value="1"/>
</dbReference>
<dbReference type="NCBIfam" id="TIGR00756">
    <property type="entry name" value="PPR"/>
    <property type="match status" value="3"/>
</dbReference>
<sequence length="728" mass="80819">MLTLYNRSALLSPCAALRSDGLGVAANARAMAPCVPATAIPTSAHLNSLFARCASSLPLLRQLHARLLLLHGLPLSTPLASRLAHAYFVSASPRDARHVFDQIPHRTPHAWNTMFAGYYRARLLPELLLLYKLSHSQNHRPDSFALAFALRACAGLSLLGPGSSIHSQAIRSGLDANAFVSPPLMNMYVDLGSLDDAEKMFNCVNVADSACWGLMMKGYSRASVDEQVFDLFGRMKELKLELDPCAAVCLARACGNICAAKEGRAIHGFCIKTNYLDCNIYLKTSLVDMYGKSGFIDFALKLFDEMPSKDVVSWSSVISGLAQCRRGYEALRVFRDMLEESIMPNEVTYASVLLACAHLGASFQGKSVHGFMIRSNIELDVVTNTALVDMYAKCGFPLLAYKVFGIMPVRNVFSWSAMIGALGAHGMYSRALDLFDEMRSANLAPNHVTFVSVLSACSHSGMVKDGRIYFESMTKDYKITPTNEHYCCMVDLLGRAGLIEEAQALIEEMPVEPSASVWGALLGACRIHKRVELAEKVADKLFVLEPNQPGAHVLLSNIYAAAEMWEMVKKTRDVMNKRGLRKTFGYSTIEVDKMVYIFNVMDRRNLKDNEILEFWRKLSNQMKELGYVPDLSFTLHDVDDESKEEVLCGHSEKMAMAFGLLRTKDGIPLRITKNLRVCGDCHTASKFISLITKREIIVRDSRRFHHVKNGVCSCGDYCSFSVPLKCSY</sequence>
<feature type="domain" description="DYW" evidence="4">
    <location>
        <begin position="626"/>
        <end position="717"/>
    </location>
</feature>
<feature type="repeat" description="PPR" evidence="3">
    <location>
        <begin position="411"/>
        <end position="445"/>
    </location>
</feature>
<keyword evidence="2" id="KW-0809">Transit peptide</keyword>
<protein>
    <submittedName>
        <fullName evidence="5">Pentatricopeptide repeat-containing protein, mitochondrial</fullName>
    </submittedName>
</protein>
<dbReference type="GO" id="GO:0003723">
    <property type="term" value="F:RNA binding"/>
    <property type="evidence" value="ECO:0007669"/>
    <property type="project" value="InterPro"/>
</dbReference>
<dbReference type="Pfam" id="PF20431">
    <property type="entry name" value="E_motif"/>
    <property type="match status" value="1"/>
</dbReference>
<evidence type="ECO:0000259" key="4">
    <source>
        <dbReference type="Pfam" id="PF14432"/>
    </source>
</evidence>
<dbReference type="Pfam" id="PF14432">
    <property type="entry name" value="DYW_deaminase"/>
    <property type="match status" value="1"/>
</dbReference>
<evidence type="ECO:0000256" key="3">
    <source>
        <dbReference type="PROSITE-ProRule" id="PRU00708"/>
    </source>
</evidence>
<comment type="caution">
    <text evidence="5">The sequence shown here is derived from an EMBL/GenBank/DDBJ whole genome shotgun (WGS) entry which is preliminary data.</text>
</comment>
<dbReference type="InterPro" id="IPR011990">
    <property type="entry name" value="TPR-like_helical_dom_sf"/>
</dbReference>
<dbReference type="GO" id="GO:0008270">
    <property type="term" value="F:zinc ion binding"/>
    <property type="evidence" value="ECO:0007669"/>
    <property type="project" value="InterPro"/>
</dbReference>
<proteinExistence type="predicted"/>
<evidence type="ECO:0000313" key="6">
    <source>
        <dbReference type="Proteomes" id="UP000092600"/>
    </source>
</evidence>
<keyword evidence="1" id="KW-0677">Repeat</keyword>
<reference evidence="5 6" key="1">
    <citation type="journal article" date="2016" name="DNA Res.">
        <title>The draft genome of MD-2 pineapple using hybrid error correction of long reads.</title>
        <authorList>
            <person name="Redwan R.M."/>
            <person name="Saidin A."/>
            <person name="Kumar S.V."/>
        </authorList>
    </citation>
    <scope>NUCLEOTIDE SEQUENCE [LARGE SCALE GENOMIC DNA]</scope>
    <source>
        <strain evidence="6">cv. MD2</strain>
        <tissue evidence="5">Leaf</tissue>
    </source>
</reference>
<dbReference type="InterPro" id="IPR046960">
    <property type="entry name" value="PPR_At4g14850-like_plant"/>
</dbReference>
<feature type="repeat" description="PPR" evidence="3">
    <location>
        <begin position="208"/>
        <end position="242"/>
    </location>
</feature>
<dbReference type="Proteomes" id="UP000092600">
    <property type="component" value="Unassembled WGS sequence"/>
</dbReference>